<gene>
    <name evidence="1" type="ORF">EYH45_05825</name>
</gene>
<dbReference type="SUPFAM" id="SSF55282">
    <property type="entry name" value="RL5-like"/>
    <property type="match status" value="1"/>
</dbReference>
<accession>A0A832ZX05</accession>
<dbReference type="Proteomes" id="UP000608579">
    <property type="component" value="Unassembled WGS sequence"/>
</dbReference>
<dbReference type="InterPro" id="IPR002739">
    <property type="entry name" value="PAB1135-like"/>
</dbReference>
<organism evidence="1 2">
    <name type="scientific">Caldiarchaeum subterraneum</name>
    <dbReference type="NCBI Taxonomy" id="311458"/>
    <lineage>
        <taxon>Archaea</taxon>
        <taxon>Nitrososphaerota</taxon>
        <taxon>Candidatus Caldarchaeales</taxon>
        <taxon>Candidatus Caldarchaeaceae</taxon>
        <taxon>Candidatus Caldarchaeum</taxon>
    </lineage>
</organism>
<dbReference type="AlphaFoldDB" id="A0A832ZX05"/>
<dbReference type="PANTHER" id="PTHR38816:SF1">
    <property type="entry name" value="EXOSOME SUBUNIT"/>
    <property type="match status" value="1"/>
</dbReference>
<name>A0A832ZX05_CALS0</name>
<reference evidence="1" key="1">
    <citation type="journal article" date="2020" name="ISME J.">
        <title>Gammaproteobacteria mediating utilization of methyl-, sulfur- and petroleum organic compounds in deep ocean hydrothermal plumes.</title>
        <authorList>
            <person name="Zhou Z."/>
            <person name="Liu Y."/>
            <person name="Pan J."/>
            <person name="Cron B.R."/>
            <person name="Toner B.M."/>
            <person name="Anantharaman K."/>
            <person name="Breier J.A."/>
            <person name="Dick G.J."/>
            <person name="Li M."/>
        </authorList>
    </citation>
    <scope>NUCLEOTIDE SEQUENCE</scope>
    <source>
        <strain evidence="1">SZUA-1515</strain>
    </source>
</reference>
<proteinExistence type="predicted"/>
<comment type="caution">
    <text evidence="1">The sequence shown here is derived from an EMBL/GenBank/DDBJ whole genome shotgun (WGS) entry which is preliminary data.</text>
</comment>
<protein>
    <recommendedName>
        <fullName evidence="3">Exosome protein</fullName>
    </recommendedName>
</protein>
<dbReference type="EMBL" id="DQVM01000112">
    <property type="protein sequence ID" value="HIQ30066.1"/>
    <property type="molecule type" value="Genomic_DNA"/>
</dbReference>
<dbReference type="Pfam" id="PF01877">
    <property type="entry name" value="RNA_binding"/>
    <property type="match status" value="1"/>
</dbReference>
<dbReference type="PANTHER" id="PTHR38816">
    <property type="entry name" value="EXOSOME SUBUNIT, DUF54 FAMILY-RELATED"/>
    <property type="match status" value="1"/>
</dbReference>
<dbReference type="InterPro" id="IPR022803">
    <property type="entry name" value="Ribosomal_uL5_dom_sf"/>
</dbReference>
<sequence>MLKFLKASVILALFRVTSFKARVICYSTEDPDKVRKALRSVVGDDVQIVSKKTQGYYRDPIYVMECYSNNERIVSKVFNRILGALGMNGWQLLRPGIEMTSREHGRLHIRLDKQEAYLGRLTLSEHDAVKIEFSFKGSVEELEEAIRGES</sequence>
<evidence type="ECO:0008006" key="3">
    <source>
        <dbReference type="Google" id="ProtNLM"/>
    </source>
</evidence>
<dbReference type="Gene3D" id="3.30.1440.10">
    <property type="match status" value="1"/>
</dbReference>
<evidence type="ECO:0000313" key="1">
    <source>
        <dbReference type="EMBL" id="HIQ30066.1"/>
    </source>
</evidence>
<evidence type="ECO:0000313" key="2">
    <source>
        <dbReference type="Proteomes" id="UP000608579"/>
    </source>
</evidence>